<dbReference type="Gene3D" id="2.60.40.10">
    <property type="entry name" value="Immunoglobulins"/>
    <property type="match status" value="1"/>
</dbReference>
<organism evidence="4 6">
    <name type="scientific">Plantactinospora sonchi</name>
    <dbReference type="NCBI Taxonomy" id="1544735"/>
    <lineage>
        <taxon>Bacteria</taxon>
        <taxon>Bacillati</taxon>
        <taxon>Actinomycetota</taxon>
        <taxon>Actinomycetes</taxon>
        <taxon>Micromonosporales</taxon>
        <taxon>Micromonosporaceae</taxon>
        <taxon>Plantactinospora</taxon>
    </lineage>
</organism>
<dbReference type="InterPro" id="IPR022409">
    <property type="entry name" value="PKD/Chitinase_dom"/>
</dbReference>
<reference evidence="4 6" key="1">
    <citation type="submission" date="2024-01" db="EMBL/GenBank/DDBJ databases">
        <title>Genome insights into Plantactinospora sonchi sp. nov.</title>
        <authorList>
            <person name="Wang L."/>
        </authorList>
    </citation>
    <scope>NUCLEOTIDE SEQUENCE [LARGE SCALE GENOMIC DNA]</scope>
    <source>
        <strain evidence="4 6">NEAU-QY2</strain>
    </source>
</reference>
<dbReference type="InterPro" id="IPR035986">
    <property type="entry name" value="PKD_dom_sf"/>
</dbReference>
<dbReference type="InterPro" id="IPR012938">
    <property type="entry name" value="Glc/Sorbosone_DH"/>
</dbReference>
<comment type="caution">
    <text evidence="4">The sequence shown here is derived from an EMBL/GenBank/DDBJ whole genome shotgun (WGS) entry which is preliminary data.</text>
</comment>
<evidence type="ECO:0000259" key="2">
    <source>
        <dbReference type="PROSITE" id="PS50022"/>
    </source>
</evidence>
<evidence type="ECO:0000313" key="4">
    <source>
        <dbReference type="EMBL" id="MEE6263453.1"/>
    </source>
</evidence>
<name>A0ABU7S3S4_9ACTN</name>
<dbReference type="RefSeq" id="WP_331218350.1">
    <property type="nucleotide sequence ID" value="NZ_JAZGQK010000037.1"/>
</dbReference>
<dbReference type="InterPro" id="IPR011042">
    <property type="entry name" value="6-blade_b-propeller_TolB-like"/>
</dbReference>
<evidence type="ECO:0000256" key="1">
    <source>
        <dbReference type="SAM" id="SignalP"/>
    </source>
</evidence>
<dbReference type="SUPFAM" id="SSF49299">
    <property type="entry name" value="PKD domain"/>
    <property type="match status" value="1"/>
</dbReference>
<protein>
    <submittedName>
        <fullName evidence="4">PQQ-dependent sugar dehydrogenase</fullName>
    </submittedName>
</protein>
<proteinExistence type="predicted"/>
<dbReference type="PANTHER" id="PTHR19328:SF13">
    <property type="entry name" value="HIPL1 PROTEIN"/>
    <property type="match status" value="1"/>
</dbReference>
<dbReference type="EMBL" id="JAZGQK010000041">
    <property type="protein sequence ID" value="MEE6263649.1"/>
    <property type="molecule type" value="Genomic_DNA"/>
</dbReference>
<accession>A0ABU7S3S4</accession>
<dbReference type="Pfam" id="PF07995">
    <property type="entry name" value="GSDH"/>
    <property type="match status" value="2"/>
</dbReference>
<dbReference type="Pfam" id="PF00754">
    <property type="entry name" value="F5_F8_type_C"/>
    <property type="match status" value="1"/>
</dbReference>
<dbReference type="InterPro" id="IPR011041">
    <property type="entry name" value="Quinoprot_gluc/sorb_DH_b-prop"/>
</dbReference>
<sequence>MPSPAQPSSTARLLRTGLTVALIAALAAPVTGGTAPAAAVVLPTGFQEQVVFTGLNQPTNLEFAPDGRIFVAEKGGRIKVYDDLADTTASVFADLSANVHNQHDRGLLGLTLHPDFPTQPYVYVLYAYDAPPGQTAPYWNDNCASVGGTNGGRCVVTGRLSRLTASGDTMTGTEQVFVQDWCQQYASHATGDLAFGADGMLYVSAGDGASYDLVDYGQLGNPHNPCADPPGGAMTPPTAEGGALRAQDLRTPADPTSLDGTVLRLDPLTGAAAPGNPLAASADPNTRRIVAQGLRNPYRFTVRPGTSEVWLGDVGWTRWEEVNRVANPTSGVTNFGWPCYEGTGRQSGYDGANLDLCENLYTGDGQTAPFYTYDHAARVVTGEACPTGSSSVSGAAFYPAAGGSYPTEYAGALFFSDYSRDCIWAMLPDAPGGLPGAANRRTFGSAAANPVDLEMGPGGDLYYVDHAGSVRRVRYFPGNQPPVASISATPTSGTAPLTVTFDGTGSSDADPADVGRLRFEWDFTNDGTVDATTPTATYTYPAGGPYTARLTVYDTLNASATQTVPIQTGNSMPTAVIDTPDAGFTWAVNDTISFTGHATDPDQGTLPASALQWRMLLHHCYTLDNCHTHTLQDFTGASGSLFGPDHEYPSYLELVLTATDSGGLAHSTSVRLDPKTVDLTFDTSPTGLRLVVGATEQATPFTRTVIQGSSNTVSAVTPQTVGGVPYVFGSWSDGGGQSHVITAPATPTSYTATYAPQSGSVRLPQSQWSVAGADSQETLLVNGRPNNVRDGSSSSIWHTQRLLSSPNHPHWIDLDLGSTRTVNRLYYLPRQGSTAGRITGYEVYVSNSRSSWGTPVATGTFPNSAAEQTVTIPPTSGRYIRLRTLGAVDGSRWATVAELNVGVPG</sequence>
<dbReference type="EMBL" id="JAZGQK010000037">
    <property type="protein sequence ID" value="MEE6263453.1"/>
    <property type="molecule type" value="Genomic_DNA"/>
</dbReference>
<dbReference type="Gene3D" id="2.120.10.30">
    <property type="entry name" value="TolB, C-terminal domain"/>
    <property type="match status" value="1"/>
</dbReference>
<feature type="chain" id="PRO_5045032729" evidence="1">
    <location>
        <begin position="28"/>
        <end position="905"/>
    </location>
</feature>
<evidence type="ECO:0000313" key="6">
    <source>
        <dbReference type="Proteomes" id="UP001332243"/>
    </source>
</evidence>
<gene>
    <name evidence="4" type="ORF">V1633_33745</name>
    <name evidence="5" type="ORF">V1633_34780</name>
</gene>
<dbReference type="SUPFAM" id="SSF49785">
    <property type="entry name" value="Galactose-binding domain-like"/>
    <property type="match status" value="1"/>
</dbReference>
<dbReference type="InterPro" id="IPR013783">
    <property type="entry name" value="Ig-like_fold"/>
</dbReference>
<feature type="domain" description="F5/8 type C" evidence="2">
    <location>
        <begin position="749"/>
        <end position="905"/>
    </location>
</feature>
<keyword evidence="1" id="KW-0732">Signal</keyword>
<dbReference type="PROSITE" id="PS50022">
    <property type="entry name" value="FA58C_3"/>
    <property type="match status" value="1"/>
</dbReference>
<feature type="domain" description="PKD" evidence="3">
    <location>
        <begin position="482"/>
        <end position="567"/>
    </location>
</feature>
<evidence type="ECO:0000313" key="5">
    <source>
        <dbReference type="EMBL" id="MEE6263649.1"/>
    </source>
</evidence>
<dbReference type="PANTHER" id="PTHR19328">
    <property type="entry name" value="HEDGEHOG-INTERACTING PROTEIN"/>
    <property type="match status" value="1"/>
</dbReference>
<dbReference type="InterPro" id="IPR008979">
    <property type="entry name" value="Galactose-bd-like_sf"/>
</dbReference>
<dbReference type="CDD" id="cd00146">
    <property type="entry name" value="PKD"/>
    <property type="match status" value="1"/>
</dbReference>
<dbReference type="SUPFAM" id="SSF50952">
    <property type="entry name" value="Soluble quinoprotein glucose dehydrogenase"/>
    <property type="match status" value="1"/>
</dbReference>
<dbReference type="Gene3D" id="2.60.120.260">
    <property type="entry name" value="Galactose-binding domain-like"/>
    <property type="match status" value="1"/>
</dbReference>
<dbReference type="Pfam" id="PF18911">
    <property type="entry name" value="PKD_4"/>
    <property type="match status" value="1"/>
</dbReference>
<dbReference type="SMART" id="SM00089">
    <property type="entry name" value="PKD"/>
    <property type="match status" value="1"/>
</dbReference>
<dbReference type="Proteomes" id="UP001332243">
    <property type="component" value="Unassembled WGS sequence"/>
</dbReference>
<dbReference type="PROSITE" id="PS50093">
    <property type="entry name" value="PKD"/>
    <property type="match status" value="1"/>
</dbReference>
<dbReference type="InterPro" id="IPR000601">
    <property type="entry name" value="PKD_dom"/>
</dbReference>
<dbReference type="InterPro" id="IPR000421">
    <property type="entry name" value="FA58C"/>
</dbReference>
<keyword evidence="6" id="KW-1185">Reference proteome</keyword>
<evidence type="ECO:0000259" key="3">
    <source>
        <dbReference type="PROSITE" id="PS50093"/>
    </source>
</evidence>
<feature type="signal peptide" evidence="1">
    <location>
        <begin position="1"/>
        <end position="27"/>
    </location>
</feature>